<dbReference type="InterPro" id="IPR038538">
    <property type="entry name" value="MTERF_sf"/>
</dbReference>
<dbReference type="OMA" id="QAEMVKC"/>
<accession>A0A8I6SIG1</accession>
<dbReference type="GeneID" id="106674076"/>
<organism evidence="3 4">
    <name type="scientific">Cimex lectularius</name>
    <name type="common">Bed bug</name>
    <name type="synonym">Acanthia lectularia</name>
    <dbReference type="NCBI Taxonomy" id="79782"/>
    <lineage>
        <taxon>Eukaryota</taxon>
        <taxon>Metazoa</taxon>
        <taxon>Ecdysozoa</taxon>
        <taxon>Arthropoda</taxon>
        <taxon>Hexapoda</taxon>
        <taxon>Insecta</taxon>
        <taxon>Pterygota</taxon>
        <taxon>Neoptera</taxon>
        <taxon>Paraneoptera</taxon>
        <taxon>Hemiptera</taxon>
        <taxon>Heteroptera</taxon>
        <taxon>Panheteroptera</taxon>
        <taxon>Cimicomorpha</taxon>
        <taxon>Cimicidae</taxon>
        <taxon>Cimex</taxon>
    </lineage>
</organism>
<evidence type="ECO:0000256" key="2">
    <source>
        <dbReference type="ARBA" id="ARBA00022946"/>
    </source>
</evidence>
<dbReference type="Gene3D" id="1.25.70.10">
    <property type="entry name" value="Transcription termination factor 3, mitochondrial"/>
    <property type="match status" value="1"/>
</dbReference>
<reference evidence="3" key="1">
    <citation type="submission" date="2022-01" db="UniProtKB">
        <authorList>
            <consortium name="EnsemblMetazoa"/>
        </authorList>
    </citation>
    <scope>IDENTIFICATION</scope>
</reference>
<dbReference type="Pfam" id="PF02536">
    <property type="entry name" value="mTERF"/>
    <property type="match status" value="1"/>
</dbReference>
<dbReference type="OrthoDB" id="9991972at2759"/>
<protein>
    <submittedName>
        <fullName evidence="3">Uncharacterized protein</fullName>
    </submittedName>
</protein>
<sequence length="264" mass="30420">MGLMKAILCSPMMNKTLKMWSTVVPSVCSFSLNSVHLKQEDSPGASSESVIDVQNFLPRSQCCSQVVCYLKKYGFTDERASNLIGVCPQIETLNLEKLDKSLLAWSNCQFGEQHFMKLLTDHPQLLLANYNRIEETYLFLLSKYNKKLVLSIFLTAPLVITDSVDRLSDKIDYLEKEMLVSKNEIAHSGALSYTIDYIRERFEFLIRAGVYKPLREKERQQKKFKNPRLDIILNTSDTEFSTNVAGLSLFEYEVFQDLMKDDYE</sequence>
<dbReference type="EnsemblMetazoa" id="XM_014406527.2">
    <property type="protein sequence ID" value="XP_014262013.1"/>
    <property type="gene ID" value="LOC106674076"/>
</dbReference>
<dbReference type="AlphaFoldDB" id="A0A8I6SIG1"/>
<proteinExistence type="inferred from homology"/>
<dbReference type="KEGG" id="clec:106674076"/>
<evidence type="ECO:0000256" key="1">
    <source>
        <dbReference type="ARBA" id="ARBA00007692"/>
    </source>
</evidence>
<dbReference type="InterPro" id="IPR003690">
    <property type="entry name" value="MTERF"/>
</dbReference>
<name>A0A8I6SIG1_CIMLE</name>
<dbReference type="SMART" id="SM00733">
    <property type="entry name" value="Mterf"/>
    <property type="match status" value="2"/>
</dbReference>
<dbReference type="GO" id="GO:0003676">
    <property type="term" value="F:nucleic acid binding"/>
    <property type="evidence" value="ECO:0007669"/>
    <property type="project" value="InterPro"/>
</dbReference>
<keyword evidence="2" id="KW-0809">Transit peptide</keyword>
<evidence type="ECO:0000313" key="4">
    <source>
        <dbReference type="Proteomes" id="UP000494040"/>
    </source>
</evidence>
<keyword evidence="4" id="KW-1185">Reference proteome</keyword>
<evidence type="ECO:0000313" key="3">
    <source>
        <dbReference type="EnsemblMetazoa" id="XP_014262013.1"/>
    </source>
</evidence>
<dbReference type="RefSeq" id="XP_014262013.1">
    <property type="nucleotide sequence ID" value="XM_014406527.2"/>
</dbReference>
<dbReference type="Proteomes" id="UP000494040">
    <property type="component" value="Unassembled WGS sequence"/>
</dbReference>
<comment type="similarity">
    <text evidence="1">Belongs to the mTERF family.</text>
</comment>